<keyword evidence="4" id="KW-1185">Reference proteome</keyword>
<keyword evidence="3" id="KW-0378">Hydrolase</keyword>
<reference evidence="3 4" key="1">
    <citation type="submission" date="2023-05" db="EMBL/GenBank/DDBJ databases">
        <title>Draft genome sequence of Streptomyces sp. B-S-A8 isolated from a cave soil in Thailand.</title>
        <authorList>
            <person name="Chamroensaksri N."/>
            <person name="Muangham S."/>
        </authorList>
    </citation>
    <scope>NUCLEOTIDE SEQUENCE [LARGE SCALE GENOMIC DNA]</scope>
    <source>
        <strain evidence="3 4">B-S-A8</strain>
    </source>
</reference>
<dbReference type="InterPro" id="IPR011234">
    <property type="entry name" value="Fumarylacetoacetase-like_C"/>
</dbReference>
<proteinExistence type="predicted"/>
<name>A0ABT6RUU7_9ACTN</name>
<feature type="domain" description="Fumarylacetoacetase-like C-terminal" evidence="2">
    <location>
        <begin position="92"/>
        <end position="265"/>
    </location>
</feature>
<protein>
    <submittedName>
        <fullName evidence="3">Fumarylacetoacetate hydrolase family protein</fullName>
    </submittedName>
</protein>
<organism evidence="3 4">
    <name type="scientific">Streptomyces solicavernae</name>
    <dbReference type="NCBI Taxonomy" id="3043614"/>
    <lineage>
        <taxon>Bacteria</taxon>
        <taxon>Bacillati</taxon>
        <taxon>Actinomycetota</taxon>
        <taxon>Actinomycetes</taxon>
        <taxon>Kitasatosporales</taxon>
        <taxon>Streptomycetaceae</taxon>
        <taxon>Streptomyces</taxon>
    </lineage>
</organism>
<accession>A0ABT6RUU7</accession>
<evidence type="ECO:0000259" key="2">
    <source>
        <dbReference type="Pfam" id="PF01557"/>
    </source>
</evidence>
<keyword evidence="1" id="KW-0456">Lyase</keyword>
<dbReference type="PANTHER" id="PTHR30143:SF0">
    <property type="entry name" value="2-KETO-4-PENTENOATE HYDRATASE"/>
    <property type="match status" value="1"/>
</dbReference>
<comment type="caution">
    <text evidence="3">The sequence shown here is derived from an EMBL/GenBank/DDBJ whole genome shotgun (WGS) entry which is preliminary data.</text>
</comment>
<dbReference type="RefSeq" id="WP_282514536.1">
    <property type="nucleotide sequence ID" value="NZ_JASCIR010000014.1"/>
</dbReference>
<dbReference type="Gene3D" id="3.90.850.10">
    <property type="entry name" value="Fumarylacetoacetase-like, C-terminal domain"/>
    <property type="match status" value="1"/>
</dbReference>
<dbReference type="Proteomes" id="UP001224661">
    <property type="component" value="Unassembled WGS sequence"/>
</dbReference>
<dbReference type="InterPro" id="IPR036663">
    <property type="entry name" value="Fumarylacetoacetase_C_sf"/>
</dbReference>
<dbReference type="GO" id="GO:0016787">
    <property type="term" value="F:hydrolase activity"/>
    <property type="evidence" value="ECO:0007669"/>
    <property type="project" value="UniProtKB-KW"/>
</dbReference>
<gene>
    <name evidence="3" type="ORF">QIS99_18085</name>
</gene>
<sequence>MPGQHTTTPDAAAPEATALAAALDAAALAGRPTARLTDTTPLDVPTAYAVQRAGVDRRCARGESLIGVKMGFTSRAKMAQMGVDDVIWGLLTDAMLVEDGGVLDTGGLIHPRIEPEIAFLLGRPLSGRVTPAEAARAVAGVAVAYEVLDSRYDGFRFTLPDVIADNASAARFGVAAWHHPDRVDLRNLGLTVECDGRPVATGSSAAVLGHPLRSLTAAARLAAEADVVLEPGFVVLAGAATAAVPLPPDAYVRICAAGLGAVEVTTR</sequence>
<evidence type="ECO:0000313" key="4">
    <source>
        <dbReference type="Proteomes" id="UP001224661"/>
    </source>
</evidence>
<dbReference type="Pfam" id="PF01557">
    <property type="entry name" value="FAA_hydrolase"/>
    <property type="match status" value="1"/>
</dbReference>
<evidence type="ECO:0000256" key="1">
    <source>
        <dbReference type="ARBA" id="ARBA00023239"/>
    </source>
</evidence>
<dbReference type="PANTHER" id="PTHR30143">
    <property type="entry name" value="ACID HYDRATASE"/>
    <property type="match status" value="1"/>
</dbReference>
<dbReference type="InterPro" id="IPR050772">
    <property type="entry name" value="Hydratase-Decarb/MhpD_sf"/>
</dbReference>
<evidence type="ECO:0000313" key="3">
    <source>
        <dbReference type="EMBL" id="MDI3388095.1"/>
    </source>
</evidence>
<dbReference type="EMBL" id="JASCIR010000014">
    <property type="protein sequence ID" value="MDI3388095.1"/>
    <property type="molecule type" value="Genomic_DNA"/>
</dbReference>
<dbReference type="SUPFAM" id="SSF56529">
    <property type="entry name" value="FAH"/>
    <property type="match status" value="1"/>
</dbReference>